<name>A0A392V900_9FABA</name>
<dbReference type="AlphaFoldDB" id="A0A392V900"/>
<dbReference type="EMBL" id="LXQA011064433">
    <property type="protein sequence ID" value="MCI83325.1"/>
    <property type="molecule type" value="Genomic_DNA"/>
</dbReference>
<evidence type="ECO:0000313" key="2">
    <source>
        <dbReference type="Proteomes" id="UP000265520"/>
    </source>
</evidence>
<protein>
    <submittedName>
        <fullName evidence="1">Uncharacterized protein</fullName>
    </submittedName>
</protein>
<evidence type="ECO:0000313" key="1">
    <source>
        <dbReference type="EMBL" id="MCI83325.1"/>
    </source>
</evidence>
<dbReference type="Proteomes" id="UP000265520">
    <property type="component" value="Unassembled WGS sequence"/>
</dbReference>
<feature type="non-terminal residue" evidence="1">
    <location>
        <position position="1"/>
    </location>
</feature>
<accession>A0A392V900</accession>
<proteinExistence type="predicted"/>
<sequence>YQGLKGDPEQGENQHAVAAELLTSLSEDFSSLGEMLITKMQLPAASNHLQQQP</sequence>
<organism evidence="1 2">
    <name type="scientific">Trifolium medium</name>
    <dbReference type="NCBI Taxonomy" id="97028"/>
    <lineage>
        <taxon>Eukaryota</taxon>
        <taxon>Viridiplantae</taxon>
        <taxon>Streptophyta</taxon>
        <taxon>Embryophyta</taxon>
        <taxon>Tracheophyta</taxon>
        <taxon>Spermatophyta</taxon>
        <taxon>Magnoliopsida</taxon>
        <taxon>eudicotyledons</taxon>
        <taxon>Gunneridae</taxon>
        <taxon>Pentapetalae</taxon>
        <taxon>rosids</taxon>
        <taxon>fabids</taxon>
        <taxon>Fabales</taxon>
        <taxon>Fabaceae</taxon>
        <taxon>Papilionoideae</taxon>
        <taxon>50 kb inversion clade</taxon>
        <taxon>NPAAA clade</taxon>
        <taxon>Hologalegina</taxon>
        <taxon>IRL clade</taxon>
        <taxon>Trifolieae</taxon>
        <taxon>Trifolium</taxon>
    </lineage>
</organism>
<keyword evidence="2" id="KW-1185">Reference proteome</keyword>
<reference evidence="1 2" key="1">
    <citation type="journal article" date="2018" name="Front. Plant Sci.">
        <title>Red Clover (Trifolium pratense) and Zigzag Clover (T. medium) - A Picture of Genomic Similarities and Differences.</title>
        <authorList>
            <person name="Dluhosova J."/>
            <person name="Istvanek J."/>
            <person name="Nedelnik J."/>
            <person name="Repkova J."/>
        </authorList>
    </citation>
    <scope>NUCLEOTIDE SEQUENCE [LARGE SCALE GENOMIC DNA]</scope>
    <source>
        <strain evidence="2">cv. 10/8</strain>
        <tissue evidence="1">Leaf</tissue>
    </source>
</reference>
<comment type="caution">
    <text evidence="1">The sequence shown here is derived from an EMBL/GenBank/DDBJ whole genome shotgun (WGS) entry which is preliminary data.</text>
</comment>